<dbReference type="PANTHER" id="PTHR10629:SF52">
    <property type="entry name" value="DNA (CYTOSINE-5)-METHYLTRANSFERASE 1"/>
    <property type="match status" value="1"/>
</dbReference>
<keyword evidence="10" id="KW-1185">Reference proteome</keyword>
<dbReference type="Gene3D" id="3.40.50.150">
    <property type="entry name" value="Vaccinia Virus protein VP39"/>
    <property type="match status" value="1"/>
</dbReference>
<evidence type="ECO:0000256" key="3">
    <source>
        <dbReference type="ARBA" id="ARBA00022691"/>
    </source>
</evidence>
<evidence type="ECO:0000256" key="1">
    <source>
        <dbReference type="ARBA" id="ARBA00022603"/>
    </source>
</evidence>
<evidence type="ECO:0000256" key="2">
    <source>
        <dbReference type="ARBA" id="ARBA00022679"/>
    </source>
</evidence>
<keyword evidence="3 6" id="KW-0949">S-adenosyl-L-methionine</keyword>
<dbReference type="InterPro" id="IPR050390">
    <property type="entry name" value="C5-Methyltransferase"/>
</dbReference>
<evidence type="ECO:0000256" key="6">
    <source>
        <dbReference type="PROSITE-ProRule" id="PRU01016"/>
    </source>
</evidence>
<keyword evidence="2 6" id="KW-0808">Transferase</keyword>
<dbReference type="GO" id="GO:0044027">
    <property type="term" value="P:negative regulation of gene expression via chromosomal CpG island methylation"/>
    <property type="evidence" value="ECO:0007669"/>
    <property type="project" value="TreeGrafter"/>
</dbReference>
<dbReference type="InterPro" id="IPR029063">
    <property type="entry name" value="SAM-dependent_MTases_sf"/>
</dbReference>
<dbReference type="GO" id="GO:0003886">
    <property type="term" value="F:DNA (cytosine-5-)-methyltransferase activity"/>
    <property type="evidence" value="ECO:0007669"/>
    <property type="project" value="UniProtKB-EC"/>
</dbReference>
<dbReference type="InterPro" id="IPR031303">
    <property type="entry name" value="C5_meth_CS"/>
</dbReference>
<evidence type="ECO:0000313" key="9">
    <source>
        <dbReference type="EMBL" id="EIC02843.1"/>
    </source>
</evidence>
<evidence type="ECO:0000256" key="4">
    <source>
        <dbReference type="ARBA" id="ARBA00022747"/>
    </source>
</evidence>
<evidence type="ECO:0000256" key="7">
    <source>
        <dbReference type="RuleBase" id="RU000416"/>
    </source>
</evidence>
<dbReference type="GO" id="GO:0003677">
    <property type="term" value="F:DNA binding"/>
    <property type="evidence" value="ECO:0007669"/>
    <property type="project" value="TreeGrafter"/>
</dbReference>
<protein>
    <recommendedName>
        <fullName evidence="8">Cytosine-specific methyltransferase</fullName>
        <ecNumber evidence="8">2.1.1.37</ecNumber>
    </recommendedName>
</protein>
<accession>H7EHQ3</accession>
<name>H7EHQ3_9SPIR</name>
<dbReference type="SUPFAM" id="SSF53335">
    <property type="entry name" value="S-adenosyl-L-methionine-dependent methyltransferases"/>
    <property type="match status" value="1"/>
</dbReference>
<comment type="catalytic activity">
    <reaction evidence="5 8">
        <text>a 2'-deoxycytidine in DNA + S-adenosyl-L-methionine = a 5-methyl-2'-deoxycytidine in DNA + S-adenosyl-L-homocysteine + H(+)</text>
        <dbReference type="Rhea" id="RHEA:13681"/>
        <dbReference type="Rhea" id="RHEA-COMP:11369"/>
        <dbReference type="Rhea" id="RHEA-COMP:11370"/>
        <dbReference type="ChEBI" id="CHEBI:15378"/>
        <dbReference type="ChEBI" id="CHEBI:57856"/>
        <dbReference type="ChEBI" id="CHEBI:59789"/>
        <dbReference type="ChEBI" id="CHEBI:85452"/>
        <dbReference type="ChEBI" id="CHEBI:85454"/>
        <dbReference type="EC" id="2.1.1.37"/>
    </reaction>
</comment>
<dbReference type="Pfam" id="PF00145">
    <property type="entry name" value="DNA_methylase"/>
    <property type="match status" value="1"/>
</dbReference>
<keyword evidence="1 6" id="KW-0489">Methyltransferase</keyword>
<dbReference type="PROSITE" id="PS00095">
    <property type="entry name" value="C5_MTASE_2"/>
    <property type="match status" value="1"/>
</dbReference>
<sequence>METNKQYLSVEDLSIKLNCTPQYTRKLIRDGKIPAEQVGKTWVINPEVLNDNETMFKLSKDIPDQICKTSELPDIVALSFFSGAMGLDYGIEKAGIHPLLASEIEPNARKTILLNRPNIGLIGDINNYSAKDIRKFANISENQEIDLVIGGPPCQAFSTAGQRKGFQDKRGNVFLTFIDRILELRPKFAVIENVRGILSAPFECEEMEKRFGFAPKTPEEKKGGALLYILHKLEEGGYTVTFNLYNAANYGAPQKRERVVFFCSRDGQKVPYLSPTNDEFGNFGLPKWRTVREVISDLKEDEQKAMKFPEKRLKYFKMLKAGQYWKHLPQEIQYEAMGEKLKLGGGKTGFFRRVGWDEPSPTLVTDPTMPATDLCHPEKDRPLSIQEYARIQEFPDDWKFFGEMKDVYKQIGNAVPISLGCAIGKQIVKLVTNQPLDLPPIDFPFSRYTYTDDVSIKKLMEKRLKKSEQPDLFASAV</sequence>
<evidence type="ECO:0000256" key="8">
    <source>
        <dbReference type="RuleBase" id="RU000417"/>
    </source>
</evidence>
<dbReference type="AlphaFoldDB" id="H7EHQ3"/>
<proteinExistence type="inferred from homology"/>
<dbReference type="NCBIfam" id="TIGR00675">
    <property type="entry name" value="dcm"/>
    <property type="match status" value="1"/>
</dbReference>
<dbReference type="PATRIC" id="fig|907348.3.peg.326"/>
<dbReference type="eggNOG" id="COG0270">
    <property type="taxonomic scope" value="Bacteria"/>
</dbReference>
<keyword evidence="4" id="KW-0680">Restriction system</keyword>
<reference evidence="9 10" key="1">
    <citation type="submission" date="2011-09" db="EMBL/GenBank/DDBJ databases">
        <title>The draft genome of Treponema saccharophilum DSM 2985.</title>
        <authorList>
            <consortium name="US DOE Joint Genome Institute (JGI-PGF)"/>
            <person name="Lucas S."/>
            <person name="Copeland A."/>
            <person name="Lapidus A."/>
            <person name="Glavina del Rio T."/>
            <person name="Dalin E."/>
            <person name="Tice H."/>
            <person name="Bruce D."/>
            <person name="Goodwin L."/>
            <person name="Pitluck S."/>
            <person name="Peters L."/>
            <person name="Kyrpides N."/>
            <person name="Mavromatis K."/>
            <person name="Ivanova N."/>
            <person name="Markowitz V."/>
            <person name="Cheng J.-F."/>
            <person name="Hugenholtz P."/>
            <person name="Woyke T."/>
            <person name="Wu D."/>
            <person name="Gronow S."/>
            <person name="Wellnitz S."/>
            <person name="Brambilla E."/>
            <person name="Klenk H.-P."/>
            <person name="Eisen J.A."/>
        </authorList>
    </citation>
    <scope>NUCLEOTIDE SEQUENCE [LARGE SCALE GENOMIC DNA]</scope>
    <source>
        <strain evidence="9 10">DSM 2985</strain>
    </source>
</reference>
<comment type="similarity">
    <text evidence="6 7">Belongs to the class I-like SAM-binding methyltransferase superfamily. C5-methyltransferase family.</text>
</comment>
<dbReference type="PROSITE" id="PS00094">
    <property type="entry name" value="C5_MTASE_1"/>
    <property type="match status" value="1"/>
</dbReference>
<gene>
    <name evidence="9" type="ORF">TresaDRAFT_2269</name>
</gene>
<dbReference type="Proteomes" id="UP000003571">
    <property type="component" value="Unassembled WGS sequence"/>
</dbReference>
<evidence type="ECO:0000256" key="5">
    <source>
        <dbReference type="ARBA" id="ARBA00047422"/>
    </source>
</evidence>
<dbReference type="EMBL" id="AGRW01000030">
    <property type="protein sequence ID" value="EIC02843.1"/>
    <property type="molecule type" value="Genomic_DNA"/>
</dbReference>
<dbReference type="GO" id="GO:0009307">
    <property type="term" value="P:DNA restriction-modification system"/>
    <property type="evidence" value="ECO:0007669"/>
    <property type="project" value="UniProtKB-KW"/>
</dbReference>
<dbReference type="PROSITE" id="PS51679">
    <property type="entry name" value="SAM_MT_C5"/>
    <property type="match status" value="1"/>
</dbReference>
<organism evidence="9 10">
    <name type="scientific">Treponema saccharophilum DSM 2985</name>
    <dbReference type="NCBI Taxonomy" id="907348"/>
    <lineage>
        <taxon>Bacteria</taxon>
        <taxon>Pseudomonadati</taxon>
        <taxon>Spirochaetota</taxon>
        <taxon>Spirochaetia</taxon>
        <taxon>Spirochaetales</taxon>
        <taxon>Treponemataceae</taxon>
        <taxon>Treponema</taxon>
    </lineage>
</organism>
<dbReference type="Gene3D" id="3.90.120.10">
    <property type="entry name" value="DNA Methylase, subunit A, domain 2"/>
    <property type="match status" value="1"/>
</dbReference>
<dbReference type="InterPro" id="IPR018117">
    <property type="entry name" value="C5_DNA_meth_AS"/>
</dbReference>
<dbReference type="EC" id="2.1.1.37" evidence="8"/>
<feature type="active site" evidence="6">
    <location>
        <position position="154"/>
    </location>
</feature>
<dbReference type="InterPro" id="IPR001525">
    <property type="entry name" value="C5_MeTfrase"/>
</dbReference>
<dbReference type="RefSeq" id="WP_002702252.1">
    <property type="nucleotide sequence ID" value="NZ_AGRW01000030.1"/>
</dbReference>
<evidence type="ECO:0000313" key="10">
    <source>
        <dbReference type="Proteomes" id="UP000003571"/>
    </source>
</evidence>
<dbReference type="PRINTS" id="PR00105">
    <property type="entry name" value="C5METTRFRASE"/>
</dbReference>
<dbReference type="PANTHER" id="PTHR10629">
    <property type="entry name" value="CYTOSINE-SPECIFIC METHYLTRANSFERASE"/>
    <property type="match status" value="1"/>
</dbReference>
<comment type="caution">
    <text evidence="9">The sequence shown here is derived from an EMBL/GenBank/DDBJ whole genome shotgun (WGS) entry which is preliminary data.</text>
</comment>
<dbReference type="STRING" id="907348.TresaDRAFT_2269"/>
<dbReference type="GO" id="GO:0032259">
    <property type="term" value="P:methylation"/>
    <property type="evidence" value="ECO:0007669"/>
    <property type="project" value="UniProtKB-KW"/>
</dbReference>